<dbReference type="RefSeq" id="XP_020431584.1">
    <property type="nucleotide sequence ID" value="XM_020578715.1"/>
</dbReference>
<feature type="domain" description="RSE1/DDB1/CPSF1 second beta-propeller" evidence="6">
    <location>
        <begin position="574"/>
        <end position="1021"/>
    </location>
</feature>
<evidence type="ECO:0000256" key="1">
    <source>
        <dbReference type="ARBA" id="ARBA00004123"/>
    </source>
</evidence>
<gene>
    <name evidence="7" type="primary">cpsf1</name>
    <name evidence="7" type="ORF">PPL_07881</name>
</gene>
<organism evidence="7 8">
    <name type="scientific">Heterostelium pallidum (strain ATCC 26659 / Pp 5 / PN500)</name>
    <name type="common">Cellular slime mold</name>
    <name type="synonym">Polysphondylium pallidum</name>
    <dbReference type="NCBI Taxonomy" id="670386"/>
    <lineage>
        <taxon>Eukaryota</taxon>
        <taxon>Amoebozoa</taxon>
        <taxon>Evosea</taxon>
        <taxon>Eumycetozoa</taxon>
        <taxon>Dictyostelia</taxon>
        <taxon>Acytosteliales</taxon>
        <taxon>Acytosteliaceae</taxon>
        <taxon>Heterostelium</taxon>
    </lineage>
</organism>
<feature type="region of interest" description="Disordered" evidence="3">
    <location>
        <begin position="742"/>
        <end position="786"/>
    </location>
</feature>
<dbReference type="GO" id="GO:0003676">
    <property type="term" value="F:nucleic acid binding"/>
    <property type="evidence" value="ECO:0007669"/>
    <property type="project" value="InterPro"/>
</dbReference>
<evidence type="ECO:0000313" key="8">
    <source>
        <dbReference type="Proteomes" id="UP000001396"/>
    </source>
</evidence>
<dbReference type="Gene3D" id="2.130.10.10">
    <property type="entry name" value="YVTN repeat-like/Quinoprotein amine dehydrogenase"/>
    <property type="match status" value="2"/>
</dbReference>
<dbReference type="FunCoup" id="D3BH79">
    <property type="interactions" value="912"/>
</dbReference>
<dbReference type="GeneID" id="31363362"/>
<feature type="compositionally biased region" description="Basic and acidic residues" evidence="3">
    <location>
        <begin position="767"/>
        <end position="776"/>
    </location>
</feature>
<dbReference type="InterPro" id="IPR004871">
    <property type="entry name" value="RSE1/DDB1/CPSF1_C"/>
</dbReference>
<sequence length="1395" mass="157494">MESYLFNKQLFPPTGVEHCIRAKLIDDNAVNLVIAKTSLLQVYTIRYDRIEQQQQQQQQTNEQQSQQDTLKPWLELNLELQLFSIIESLNCVRLPGDDIDSLILSFRDAKVSIVKYNKATEKLDIRSLHYFEGNSELKGGRKTFRTPPLIRVDYQQRCAVMLLYDRHLAVLPFPRSFSILDDEEEEEEEEAAVVADQQQQHDENEQQQPQDDQQQQQTSEKNKKKKQSESYVISLNSLGIENVKDFCFLHTYYEPTLLFLHEPSQTWTSRISSKKFTNVLTAVSLNIAQRQQPVIWSIEHLPYNCERLVPVPDPLGGAMVLTPNILFYFNQSSRYGLECNEYAQIDTGDQFQFPIDSSSTNLVFTLDCANFIFLGDRLLGSLKGGELLIFHLISDGRNVQRISITKAGASVLSSTSCVLTDNLLFLGSRLGDSLLLQYTEKIIDVDSSDNVENLSNPYKKKKTSEVFDLFDDEERNSKTGASDADGNGQSLFDDEDDIFNDKKNQLKSYRLNICDHITNIGPVSDLITGVSYDHASVSNDESFEQRSLELVACSGHGKNGALTILQYGVRPELNTSFELPGVRQSWTLYYDDPLAASQSGSSASNAAASAASKKRQHEEDSTLVFQTGGQLKEVAKFDHATITVANMFGRRRIALVHQNGIKLLSGHSNITQEIKLKSVKMAYIVDPYVLILHKDGTISLYQGNTGITQLLEYELPQPKDGVMSCSMFHDVKSFFSINNNSHTEQSNNNSSSSTFNFDTDDEDDKDGDVKMNDKDQSSSSTSTSSSSTTLQQQNVYLIILTKKSTMELYRLDTKELIISAANVSKEYDILGVASHQFTMNQQQLLAQQTQHHNINNNTNGNGVNQQQETQPKIVEIVIHYLHNSPHSSPYLMILNEFGDILIYKAIKYKDSMDNTKELIRFIKHTDQNLHSKQREYSYGIDPSSESSFYIRKIVAFDNIGGHKGVFMCGKRSLWFFCEKNYLRAHPMNFKDPVTSFTCFHNINCSYGFIYFTEKGVLRINQLSNMMNFENEWAIRKIPLRMTCHKISFHQEFKCYVLVISYPQAPQSDEEEEEKEKSKKPLILEEKFQVKLIDPSMNWSIVDSFSMSEKETVLCAKIVHLKYADVDGIKLKPYLCVGTAYTHGEDTVCKGRILVFEIISHREVQDDTGEEKKRLNLLYEKDQKGPVTALAGLNGLLLMSIGPKLIVNNFSSGSLVGIAFYDTQIFIVSLSTVKNYILVGDMYKSVSFFKLKDQKQLILLGKDYEEMNTFSNQVHFLVHNGGKVETGDVSVGLVGHEEGTTVVTSWGDEWDVDGGLESEWTSGNWAANNRADIVVEGWETSPGTGNVSTDEVDGGTLSDDWGIWGESQCSDVKGGVNVSWTVRPDVGVNQTQAQET</sequence>
<dbReference type="InterPro" id="IPR015943">
    <property type="entry name" value="WD40/YVTN_repeat-like_dom_sf"/>
</dbReference>
<dbReference type="PANTHER" id="PTHR10644">
    <property type="entry name" value="DNA REPAIR/RNA PROCESSING CPSF FAMILY"/>
    <property type="match status" value="1"/>
</dbReference>
<feature type="domain" description="RSE1/DDB1/CPSF1 first beta-propeller" evidence="5">
    <location>
        <begin position="16"/>
        <end position="447"/>
    </location>
</feature>
<comment type="caution">
    <text evidence="7">The sequence shown here is derived from an EMBL/GenBank/DDBJ whole genome shotgun (WGS) entry which is preliminary data.</text>
</comment>
<dbReference type="Proteomes" id="UP000001396">
    <property type="component" value="Unassembled WGS sequence"/>
</dbReference>
<dbReference type="InParanoid" id="D3BH79"/>
<dbReference type="OMA" id="PMTKFKL"/>
<dbReference type="STRING" id="670386.D3BH79"/>
<keyword evidence="2" id="KW-0539">Nucleus</keyword>
<keyword evidence="8" id="KW-1185">Reference proteome</keyword>
<proteinExistence type="predicted"/>
<evidence type="ECO:0000259" key="6">
    <source>
        <dbReference type="Pfam" id="PF23726"/>
    </source>
</evidence>
<accession>D3BH79</accession>
<evidence type="ECO:0000256" key="2">
    <source>
        <dbReference type="ARBA" id="ARBA00023242"/>
    </source>
</evidence>
<dbReference type="Pfam" id="PF23726">
    <property type="entry name" value="Beta-prop_RSE1_2nd"/>
    <property type="match status" value="1"/>
</dbReference>
<dbReference type="GO" id="GO:0005634">
    <property type="term" value="C:nucleus"/>
    <property type="evidence" value="ECO:0007669"/>
    <property type="project" value="UniProtKB-SubCell"/>
</dbReference>
<dbReference type="InterPro" id="IPR018846">
    <property type="entry name" value="Beta-prop_RSE1/DDB1/CPSF1_1st"/>
</dbReference>
<feature type="compositionally biased region" description="Low complexity" evidence="3">
    <location>
        <begin position="777"/>
        <end position="786"/>
    </location>
</feature>
<protein>
    <submittedName>
        <fullName evidence="7">CPSF domain-containing protein</fullName>
    </submittedName>
</protein>
<feature type="compositionally biased region" description="Low complexity" evidence="3">
    <location>
        <begin position="206"/>
        <end position="219"/>
    </location>
</feature>
<name>D3BH79_HETP5</name>
<evidence type="ECO:0000256" key="3">
    <source>
        <dbReference type="SAM" id="MobiDB-lite"/>
    </source>
</evidence>
<dbReference type="Pfam" id="PF03178">
    <property type="entry name" value="CPSF_A"/>
    <property type="match status" value="1"/>
</dbReference>
<dbReference type="EMBL" id="ADBJ01000035">
    <property type="protein sequence ID" value="EFA79463.1"/>
    <property type="molecule type" value="Genomic_DNA"/>
</dbReference>
<reference evidence="7 8" key="1">
    <citation type="journal article" date="2011" name="Genome Res.">
        <title>Phylogeny-wide analysis of social amoeba genomes highlights ancient origins for complex intercellular communication.</title>
        <authorList>
            <person name="Heidel A.J."/>
            <person name="Lawal H.M."/>
            <person name="Felder M."/>
            <person name="Schilde C."/>
            <person name="Helps N.R."/>
            <person name="Tunggal B."/>
            <person name="Rivero F."/>
            <person name="John U."/>
            <person name="Schleicher M."/>
            <person name="Eichinger L."/>
            <person name="Platzer M."/>
            <person name="Noegel A.A."/>
            <person name="Schaap P."/>
            <person name="Gloeckner G."/>
        </authorList>
    </citation>
    <scope>NUCLEOTIDE SEQUENCE [LARGE SCALE GENOMIC DNA]</scope>
    <source>
        <strain evidence="8">ATCC 26659 / Pp 5 / PN500</strain>
    </source>
</reference>
<evidence type="ECO:0000259" key="5">
    <source>
        <dbReference type="Pfam" id="PF10433"/>
    </source>
</evidence>
<feature type="compositionally biased region" description="Low complexity" evidence="3">
    <location>
        <begin position="742"/>
        <end position="757"/>
    </location>
</feature>
<feature type="domain" description="RSE1/DDB1/CPSF1 C-terminal" evidence="4">
    <location>
        <begin position="1086"/>
        <end position="1271"/>
    </location>
</feature>
<evidence type="ECO:0000313" key="7">
    <source>
        <dbReference type="EMBL" id="EFA79463.1"/>
    </source>
</evidence>
<dbReference type="InterPro" id="IPR050358">
    <property type="entry name" value="RSE1/DDB1/CFT1"/>
</dbReference>
<dbReference type="Pfam" id="PF10433">
    <property type="entry name" value="Beta-prop_RSE1_1st"/>
    <property type="match status" value="1"/>
</dbReference>
<dbReference type="InterPro" id="IPR058543">
    <property type="entry name" value="Beta-prop_RSE1/DDB1/CPSF1_2nd"/>
</dbReference>
<evidence type="ECO:0000259" key="4">
    <source>
        <dbReference type="Pfam" id="PF03178"/>
    </source>
</evidence>
<comment type="subcellular location">
    <subcellularLocation>
        <location evidence="1">Nucleus</location>
    </subcellularLocation>
</comment>
<feature type="region of interest" description="Disordered" evidence="3">
    <location>
        <begin position="188"/>
        <end position="226"/>
    </location>
</feature>